<name>A0ABP0VMU6_9BRYO</name>
<dbReference type="Proteomes" id="UP001497444">
    <property type="component" value="Chromosome 1"/>
</dbReference>
<evidence type="ECO:0000313" key="3">
    <source>
        <dbReference type="Proteomes" id="UP001497444"/>
    </source>
</evidence>
<sequence>MLLLLPLLLSIDRSGAEIDSRTAFPAAPEMLLLVIDGERKFALLSFLAPWLLPFPPCRSTTLLCRIKSTTLVIAIAISSCYNWDQPEETLAMGCAISTQSLV</sequence>
<evidence type="ECO:0000313" key="2">
    <source>
        <dbReference type="EMBL" id="CAK9255271.1"/>
    </source>
</evidence>
<dbReference type="EMBL" id="OZ020096">
    <property type="protein sequence ID" value="CAK9255271.1"/>
    <property type="molecule type" value="Genomic_DNA"/>
</dbReference>
<feature type="chain" id="PRO_5045863273" description="Secreted protein" evidence="1">
    <location>
        <begin position="17"/>
        <end position="102"/>
    </location>
</feature>
<evidence type="ECO:0008006" key="4">
    <source>
        <dbReference type="Google" id="ProtNLM"/>
    </source>
</evidence>
<protein>
    <recommendedName>
        <fullName evidence="4">Secreted protein</fullName>
    </recommendedName>
</protein>
<organism evidence="2 3">
    <name type="scientific">Sphagnum jensenii</name>
    <dbReference type="NCBI Taxonomy" id="128206"/>
    <lineage>
        <taxon>Eukaryota</taxon>
        <taxon>Viridiplantae</taxon>
        <taxon>Streptophyta</taxon>
        <taxon>Embryophyta</taxon>
        <taxon>Bryophyta</taxon>
        <taxon>Sphagnophytina</taxon>
        <taxon>Sphagnopsida</taxon>
        <taxon>Sphagnales</taxon>
        <taxon>Sphagnaceae</taxon>
        <taxon>Sphagnum</taxon>
    </lineage>
</organism>
<keyword evidence="3" id="KW-1185">Reference proteome</keyword>
<evidence type="ECO:0000256" key="1">
    <source>
        <dbReference type="SAM" id="SignalP"/>
    </source>
</evidence>
<proteinExistence type="predicted"/>
<feature type="signal peptide" evidence="1">
    <location>
        <begin position="1"/>
        <end position="16"/>
    </location>
</feature>
<keyword evidence="1" id="KW-0732">Signal</keyword>
<gene>
    <name evidence="2" type="ORF">CSSPJE1EN1_LOCUS749</name>
</gene>
<reference evidence="2 3" key="1">
    <citation type="submission" date="2024-02" db="EMBL/GenBank/DDBJ databases">
        <authorList>
            <consortium name="ELIXIR-Norway"/>
            <consortium name="Elixir Norway"/>
        </authorList>
    </citation>
    <scope>NUCLEOTIDE SEQUENCE [LARGE SCALE GENOMIC DNA]</scope>
</reference>
<accession>A0ABP0VMU6</accession>